<dbReference type="PANTHER" id="PTHR45947:SF3">
    <property type="entry name" value="SULFOQUINOVOSYL TRANSFERASE SQD2"/>
    <property type="match status" value="1"/>
</dbReference>
<comment type="caution">
    <text evidence="3">The sequence shown here is derived from an EMBL/GenBank/DDBJ whole genome shotgun (WGS) entry which is preliminary data.</text>
</comment>
<protein>
    <submittedName>
        <fullName evidence="3">Transferase</fullName>
    </submittedName>
</protein>
<dbReference type="AlphaFoldDB" id="A0A2N7WCU1"/>
<name>A0A2N7WCU1_9BURK</name>
<dbReference type="Proteomes" id="UP000235347">
    <property type="component" value="Unassembled WGS sequence"/>
</dbReference>
<dbReference type="GO" id="GO:0016757">
    <property type="term" value="F:glycosyltransferase activity"/>
    <property type="evidence" value="ECO:0007669"/>
    <property type="project" value="InterPro"/>
</dbReference>
<dbReference type="SUPFAM" id="SSF53756">
    <property type="entry name" value="UDP-Glycosyltransferase/glycogen phosphorylase"/>
    <property type="match status" value="1"/>
</dbReference>
<dbReference type="InterPro" id="IPR050194">
    <property type="entry name" value="Glycosyltransferase_grp1"/>
</dbReference>
<proteinExistence type="predicted"/>
<sequence>MRLLHVLPSLDPAAGGPVEGVRQCALALATLGHHVEAATVDAPDAPFLANAPLPVAALGPGRGKYAYAPGVVAWLREHASRFDAVIVHGLWQYPGLATHRALRGLGVPYYVFVHGMLDPWFKRAYPLKHAKKWLYWPWAEYRVLRDARAVLFTTAQERALARQSFWLYRVRERVVSHGAASPTGDERQLRAGFFSAYPALAEQRLVLFLGRIHPKKGCDILLRAFAHVAAAEPRLHLVFAGAGDADTISRLRALASELRITERVTWTGLLQGDLKWGAFAASDVFALPSHQENFGVAVAEALASGTPVLISDKINIWREIEADRAGFVASDTIEGATANLRQWLALDAPSRAHMRARARTTFIEHFTVDAHVRKLLQVLEHDSPCAQRTERTSAPRMAAKPDL</sequence>
<dbReference type="InterPro" id="IPR001296">
    <property type="entry name" value="Glyco_trans_1"/>
</dbReference>
<organism evidence="3 4">
    <name type="scientific">Trinickia soli</name>
    <dbReference type="NCBI Taxonomy" id="380675"/>
    <lineage>
        <taxon>Bacteria</taxon>
        <taxon>Pseudomonadati</taxon>
        <taxon>Pseudomonadota</taxon>
        <taxon>Betaproteobacteria</taxon>
        <taxon>Burkholderiales</taxon>
        <taxon>Burkholderiaceae</taxon>
        <taxon>Trinickia</taxon>
    </lineage>
</organism>
<evidence type="ECO:0000313" key="4">
    <source>
        <dbReference type="Proteomes" id="UP000235347"/>
    </source>
</evidence>
<dbReference type="Pfam" id="PF00534">
    <property type="entry name" value="Glycos_transf_1"/>
    <property type="match status" value="1"/>
</dbReference>
<feature type="domain" description="Glycosyl transferase family 1" evidence="1">
    <location>
        <begin position="201"/>
        <end position="360"/>
    </location>
</feature>
<reference evidence="3 4" key="1">
    <citation type="submission" date="2018-01" db="EMBL/GenBank/DDBJ databases">
        <title>Whole genome analyses suggest that Burkholderia sensu lato contains two further novel genera in the rhizoxinica-symbiotica group Mycetohabitans gen. nov., and Trinickia gen. nov.: implications for the evolution of diazotrophy and nodulation in the Burkholderiaceae.</title>
        <authorList>
            <person name="Estrada-de los Santos P."/>
            <person name="Palmer M."/>
            <person name="Chavez-Ramirez B."/>
            <person name="Beukes C."/>
            <person name="Steenkamp E.T."/>
            <person name="Hirsch A.M."/>
            <person name="Manyaka P."/>
            <person name="Maluk M."/>
            <person name="Lafos M."/>
            <person name="Crook M."/>
            <person name="Gross E."/>
            <person name="Simon M.F."/>
            <person name="Bueno dos Reis Junior F."/>
            <person name="Poole P.S."/>
            <person name="Venter S.N."/>
            <person name="James E.K."/>
        </authorList>
    </citation>
    <scope>NUCLEOTIDE SEQUENCE [LARGE SCALE GENOMIC DNA]</scope>
    <source>
        <strain evidence="3 4">GP25-8</strain>
    </source>
</reference>
<gene>
    <name evidence="3" type="ORF">C0Z19_05590</name>
</gene>
<evidence type="ECO:0000313" key="3">
    <source>
        <dbReference type="EMBL" id="PMS27213.1"/>
    </source>
</evidence>
<dbReference type="Pfam" id="PF13579">
    <property type="entry name" value="Glyco_trans_4_4"/>
    <property type="match status" value="1"/>
</dbReference>
<keyword evidence="3" id="KW-0808">Transferase</keyword>
<dbReference type="RefSeq" id="WP_102608785.1">
    <property type="nucleotide sequence ID" value="NZ_CADIKD010000001.1"/>
</dbReference>
<feature type="domain" description="Glycosyltransferase subfamily 4-like N-terminal" evidence="2">
    <location>
        <begin position="15"/>
        <end position="176"/>
    </location>
</feature>
<dbReference type="EMBL" id="PNYB01000003">
    <property type="protein sequence ID" value="PMS27213.1"/>
    <property type="molecule type" value="Genomic_DNA"/>
</dbReference>
<dbReference type="PANTHER" id="PTHR45947">
    <property type="entry name" value="SULFOQUINOVOSYL TRANSFERASE SQD2"/>
    <property type="match status" value="1"/>
</dbReference>
<dbReference type="InterPro" id="IPR028098">
    <property type="entry name" value="Glyco_trans_4-like_N"/>
</dbReference>
<evidence type="ECO:0000259" key="2">
    <source>
        <dbReference type="Pfam" id="PF13579"/>
    </source>
</evidence>
<evidence type="ECO:0000259" key="1">
    <source>
        <dbReference type="Pfam" id="PF00534"/>
    </source>
</evidence>
<keyword evidence="4" id="KW-1185">Reference proteome</keyword>
<accession>A0A2N7WCU1</accession>
<dbReference type="Gene3D" id="3.40.50.2000">
    <property type="entry name" value="Glycogen Phosphorylase B"/>
    <property type="match status" value="2"/>
</dbReference>